<dbReference type="InterPro" id="IPR003593">
    <property type="entry name" value="AAA+_ATPase"/>
</dbReference>
<proteinExistence type="predicted"/>
<dbReference type="PANTHER" id="PTHR42781:SF4">
    <property type="entry name" value="SPERMIDINE_PUTRESCINE IMPORT ATP-BINDING PROTEIN POTA"/>
    <property type="match status" value="1"/>
</dbReference>
<sequence length="310" mass="34432">MNLYAQFSAPGFLHGHSEWPAGMHALMGPSGSGKTTLLRSLAGLGSTLATIGLKDSIWQGPSHDFLPAYLRPLAYVPQRPSLIPFRTIGQQIRWIQPDSTVPLVTPPGLALSDFWDRLPHTLSGGQQQQIALVRALATTQPVLLLDESLSQVDHIQRQRIMHWLFETRPASWILFSTHQLSEALTFSDTVTIIYEGKVFPTRTPEDCLIHPDTPETARLLGYCGSFALDNCHHLLIHPDYLLIGAFPDKGEVLEADVTSIPGPSPLERTWRAVYHNQVVQWRAPHAARETTAQALTLLRAPIVSFTLNDH</sequence>
<evidence type="ECO:0000256" key="1">
    <source>
        <dbReference type="ARBA" id="ARBA00022448"/>
    </source>
</evidence>
<keyword evidence="3" id="KW-0067">ATP-binding</keyword>
<dbReference type="PROSITE" id="PS50893">
    <property type="entry name" value="ABC_TRANSPORTER_2"/>
    <property type="match status" value="1"/>
</dbReference>
<dbReference type="SUPFAM" id="SSF52540">
    <property type="entry name" value="P-loop containing nucleoside triphosphate hydrolases"/>
    <property type="match status" value="1"/>
</dbReference>
<name>A0ABM6RSR7_9FIRM</name>
<reference evidence="5 6" key="1">
    <citation type="journal article" date="2019" name="Sci. Rep.">
        <title>Sulfobacillus thermotolerans: new insights into resistance and metabolic capacities of acidophilic chemolithotrophs.</title>
        <authorList>
            <person name="Panyushkina A.E."/>
            <person name="Babenko V.V."/>
            <person name="Nikitina A.S."/>
            <person name="Selezneva O.V."/>
            <person name="Tsaplina I.A."/>
            <person name="Letarova M.A."/>
            <person name="Kostryukova E.S."/>
            <person name="Letarov A.V."/>
        </authorList>
    </citation>
    <scope>NUCLEOTIDE SEQUENCE [LARGE SCALE GENOMIC DNA]</scope>
    <source>
        <strain evidence="5 6">Kr1</strain>
    </source>
</reference>
<dbReference type="InterPro" id="IPR003439">
    <property type="entry name" value="ABC_transporter-like_ATP-bd"/>
</dbReference>
<evidence type="ECO:0000256" key="3">
    <source>
        <dbReference type="ARBA" id="ARBA00022840"/>
    </source>
</evidence>
<dbReference type="SMART" id="SM00382">
    <property type="entry name" value="AAA"/>
    <property type="match status" value="1"/>
</dbReference>
<dbReference type="Pfam" id="PF00005">
    <property type="entry name" value="ABC_tran"/>
    <property type="match status" value="1"/>
</dbReference>
<protein>
    <recommendedName>
        <fullName evidence="4">ABC transporter domain-containing protein</fullName>
    </recommendedName>
</protein>
<organism evidence="5 6">
    <name type="scientific">Sulfobacillus thermotolerans</name>
    <dbReference type="NCBI Taxonomy" id="338644"/>
    <lineage>
        <taxon>Bacteria</taxon>
        <taxon>Bacillati</taxon>
        <taxon>Bacillota</taxon>
        <taxon>Clostridia</taxon>
        <taxon>Eubacteriales</taxon>
        <taxon>Clostridiales Family XVII. Incertae Sedis</taxon>
        <taxon>Sulfobacillus</taxon>
    </lineage>
</organism>
<evidence type="ECO:0000259" key="4">
    <source>
        <dbReference type="PROSITE" id="PS50893"/>
    </source>
</evidence>
<feature type="domain" description="ABC transporter" evidence="4">
    <location>
        <begin position="1"/>
        <end position="220"/>
    </location>
</feature>
<dbReference type="Gene3D" id="3.40.50.300">
    <property type="entry name" value="P-loop containing nucleotide triphosphate hydrolases"/>
    <property type="match status" value="1"/>
</dbReference>
<dbReference type="InterPro" id="IPR050093">
    <property type="entry name" value="ABC_SmlMolc_Importer"/>
</dbReference>
<keyword evidence="2" id="KW-0547">Nucleotide-binding</keyword>
<dbReference type="InterPro" id="IPR027417">
    <property type="entry name" value="P-loop_NTPase"/>
</dbReference>
<keyword evidence="1" id="KW-0813">Transport</keyword>
<gene>
    <name evidence="5" type="ORF">BXT84_11600</name>
</gene>
<accession>A0ABM6RSR7</accession>
<dbReference type="Proteomes" id="UP000325292">
    <property type="component" value="Chromosome"/>
</dbReference>
<evidence type="ECO:0000313" key="6">
    <source>
        <dbReference type="Proteomes" id="UP000325292"/>
    </source>
</evidence>
<keyword evidence="6" id="KW-1185">Reference proteome</keyword>
<dbReference type="PANTHER" id="PTHR42781">
    <property type="entry name" value="SPERMIDINE/PUTRESCINE IMPORT ATP-BINDING PROTEIN POTA"/>
    <property type="match status" value="1"/>
</dbReference>
<evidence type="ECO:0000256" key="2">
    <source>
        <dbReference type="ARBA" id="ARBA00022741"/>
    </source>
</evidence>
<dbReference type="EMBL" id="CP019454">
    <property type="protein sequence ID" value="AUW94505.1"/>
    <property type="molecule type" value="Genomic_DNA"/>
</dbReference>
<evidence type="ECO:0000313" key="5">
    <source>
        <dbReference type="EMBL" id="AUW94505.1"/>
    </source>
</evidence>